<reference evidence="2 3" key="1">
    <citation type="submission" date="2019-03" db="EMBL/GenBank/DDBJ databases">
        <title>Genomic Encyclopedia of Type Strains, Phase IV (KMG-IV): sequencing the most valuable type-strain genomes for metagenomic binning, comparative biology and taxonomic classification.</title>
        <authorList>
            <person name="Goeker M."/>
        </authorList>
    </citation>
    <scope>NUCLEOTIDE SEQUENCE [LARGE SCALE GENOMIC DNA]</scope>
    <source>
        <strain evidence="2 3">DSM 103923</strain>
    </source>
</reference>
<dbReference type="EMBL" id="SLZY01000004">
    <property type="protein sequence ID" value="TCS72744.1"/>
    <property type="molecule type" value="Genomic_DNA"/>
</dbReference>
<keyword evidence="3" id="KW-1185">Reference proteome</keyword>
<organism evidence="2 3">
    <name type="scientific">Sulfuritortus calidifontis</name>
    <dbReference type="NCBI Taxonomy" id="1914471"/>
    <lineage>
        <taxon>Bacteria</taxon>
        <taxon>Pseudomonadati</taxon>
        <taxon>Pseudomonadota</taxon>
        <taxon>Betaproteobacteria</taxon>
        <taxon>Nitrosomonadales</taxon>
        <taxon>Thiobacillaceae</taxon>
        <taxon>Sulfuritortus</taxon>
    </lineage>
</organism>
<evidence type="ECO:0000313" key="2">
    <source>
        <dbReference type="EMBL" id="TCS72744.1"/>
    </source>
</evidence>
<keyword evidence="1" id="KW-0472">Membrane</keyword>
<feature type="transmembrane region" description="Helical" evidence="1">
    <location>
        <begin position="37"/>
        <end position="54"/>
    </location>
</feature>
<protein>
    <submittedName>
        <fullName evidence="2">Uncharacterized protein</fullName>
    </submittedName>
</protein>
<accession>A0A4R3JZ37</accession>
<sequence>MQIPKHSTRFWLGNGILALAMVAIFFMGTLWAHLGQWALILWMVLAGVGMYFLMTDKDGEPPLSD</sequence>
<gene>
    <name evidence="2" type="ORF">EDC61_104161</name>
</gene>
<evidence type="ECO:0000313" key="3">
    <source>
        <dbReference type="Proteomes" id="UP000295135"/>
    </source>
</evidence>
<evidence type="ECO:0000256" key="1">
    <source>
        <dbReference type="SAM" id="Phobius"/>
    </source>
</evidence>
<keyword evidence="1" id="KW-1133">Transmembrane helix</keyword>
<dbReference type="Proteomes" id="UP000295135">
    <property type="component" value="Unassembled WGS sequence"/>
</dbReference>
<dbReference type="RefSeq" id="WP_126462501.1">
    <property type="nucleotide sequence ID" value="NZ_AP018721.1"/>
</dbReference>
<dbReference type="AlphaFoldDB" id="A0A4R3JZ37"/>
<name>A0A4R3JZ37_9PROT</name>
<keyword evidence="1" id="KW-0812">Transmembrane</keyword>
<feature type="transmembrane region" description="Helical" evidence="1">
    <location>
        <begin position="12"/>
        <end position="31"/>
    </location>
</feature>
<comment type="caution">
    <text evidence="2">The sequence shown here is derived from an EMBL/GenBank/DDBJ whole genome shotgun (WGS) entry which is preliminary data.</text>
</comment>
<dbReference type="OrthoDB" id="8565398at2"/>
<proteinExistence type="predicted"/>